<gene>
    <name evidence="2" type="ORF">LS71_008290</name>
</gene>
<feature type="compositionally biased region" description="Polar residues" evidence="1">
    <location>
        <begin position="62"/>
        <end position="74"/>
    </location>
</feature>
<feature type="compositionally biased region" description="Polar residues" evidence="1">
    <location>
        <begin position="82"/>
        <end position="96"/>
    </location>
</feature>
<dbReference type="AlphaFoldDB" id="A0A4U8T706"/>
<accession>A0A4U8T706</accession>
<comment type="caution">
    <text evidence="2">The sequence shown here is derived from an EMBL/GenBank/DDBJ whole genome shotgun (WGS) entry which is preliminary data.</text>
</comment>
<organism evidence="2 3">
    <name type="scientific">Helicobacter jaachi</name>
    <dbReference type="NCBI Taxonomy" id="1677920"/>
    <lineage>
        <taxon>Bacteria</taxon>
        <taxon>Pseudomonadati</taxon>
        <taxon>Campylobacterota</taxon>
        <taxon>Epsilonproteobacteria</taxon>
        <taxon>Campylobacterales</taxon>
        <taxon>Helicobacteraceae</taxon>
        <taxon>Helicobacter</taxon>
    </lineage>
</organism>
<proteinExistence type="predicted"/>
<name>A0A4U8T706_9HELI</name>
<evidence type="ECO:0000256" key="1">
    <source>
        <dbReference type="SAM" id="MobiDB-lite"/>
    </source>
</evidence>
<dbReference type="RefSeq" id="WP_034354046.1">
    <property type="nucleotide sequence ID" value="NZ_JRPR02000009.1"/>
</dbReference>
<dbReference type="EMBL" id="JRPR02000009">
    <property type="protein sequence ID" value="TLD95396.1"/>
    <property type="molecule type" value="Genomic_DNA"/>
</dbReference>
<dbReference type="Proteomes" id="UP000029733">
    <property type="component" value="Unassembled WGS sequence"/>
</dbReference>
<feature type="region of interest" description="Disordered" evidence="1">
    <location>
        <begin position="17"/>
        <end position="39"/>
    </location>
</feature>
<protein>
    <submittedName>
        <fullName evidence="2">Uncharacterized protein</fullName>
    </submittedName>
</protein>
<keyword evidence="3" id="KW-1185">Reference proteome</keyword>
<feature type="compositionally biased region" description="Low complexity" evidence="1">
    <location>
        <begin position="25"/>
        <end position="34"/>
    </location>
</feature>
<sequence length="283" mass="32351">MPIRPIVTRVLNIFFKKDKQESHHNNQSSPQNQQDSKRSGKDFATILLDIQSKEQANDKANTHSSPQRSSSHTQRGGDGENHSNYLQSTQSTYPSQNGGGYSSTYNGSLTGIRKEESRRSTEEGRRGRKATTRGVAETTNDVMQTLLIANKYRDKDRSKPYAYTIFNPTQENFINDTLRSDIFFNASIAPLRFADKIQDIEHNINELGIKQTLQSHITLNYTRILKSQEQSHKHTIQSLYDDLVHLNPNIALNYLKQTPKHLQPKPIKAHAHIINNHKHTPKR</sequence>
<evidence type="ECO:0000313" key="3">
    <source>
        <dbReference type="Proteomes" id="UP000029733"/>
    </source>
</evidence>
<reference evidence="2 3" key="1">
    <citation type="journal article" date="2014" name="Genome Announc.">
        <title>Draft genome sequences of eight enterohepatic helicobacter species isolated from both laboratory and wild rodents.</title>
        <authorList>
            <person name="Sheh A."/>
            <person name="Shen Z."/>
            <person name="Fox J.G."/>
        </authorList>
    </citation>
    <scope>NUCLEOTIDE SEQUENCE [LARGE SCALE GENOMIC DNA]</scope>
    <source>
        <strain evidence="2 3">MIT 09-6949</strain>
    </source>
</reference>
<feature type="region of interest" description="Disordered" evidence="1">
    <location>
        <begin position="54"/>
        <end position="137"/>
    </location>
</feature>
<dbReference type="STRING" id="1677920.LS71_04155"/>
<evidence type="ECO:0000313" key="2">
    <source>
        <dbReference type="EMBL" id="TLD95396.1"/>
    </source>
</evidence>
<feature type="compositionally biased region" description="Basic and acidic residues" evidence="1">
    <location>
        <begin position="112"/>
        <end position="125"/>
    </location>
</feature>
<feature type="compositionally biased region" description="Low complexity" evidence="1">
    <location>
        <begin position="102"/>
        <end position="111"/>
    </location>
</feature>